<evidence type="ECO:0000256" key="1">
    <source>
        <dbReference type="SAM" id="Phobius"/>
    </source>
</evidence>
<keyword evidence="1" id="KW-0812">Transmembrane</keyword>
<keyword evidence="1" id="KW-0472">Membrane</keyword>
<feature type="transmembrane region" description="Helical" evidence="1">
    <location>
        <begin position="85"/>
        <end position="105"/>
    </location>
</feature>
<comment type="caution">
    <text evidence="2">The sequence shown here is derived from an EMBL/GenBank/DDBJ whole genome shotgun (WGS) entry which is preliminary data.</text>
</comment>
<dbReference type="AlphaFoldDB" id="A0AA86R773"/>
<dbReference type="Proteomes" id="UP001642409">
    <property type="component" value="Unassembled WGS sequence"/>
</dbReference>
<feature type="transmembrane region" description="Helical" evidence="1">
    <location>
        <begin position="36"/>
        <end position="64"/>
    </location>
</feature>
<sequence length="108" mass="12613">MTVDILSAHLLSLSMGRVPSATPSRNVSISSKLLIIFAYWFLLFRTSMYGCSTCFIFANCRICFRSVLVTSMCPKLYHFPMKLCYSWWQYASFLTHFPSALWFWLLEL</sequence>
<organism evidence="2">
    <name type="scientific">Hexamita inflata</name>
    <dbReference type="NCBI Taxonomy" id="28002"/>
    <lineage>
        <taxon>Eukaryota</taxon>
        <taxon>Metamonada</taxon>
        <taxon>Diplomonadida</taxon>
        <taxon>Hexamitidae</taxon>
        <taxon>Hexamitinae</taxon>
        <taxon>Hexamita</taxon>
    </lineage>
</organism>
<proteinExistence type="predicted"/>
<name>A0AA86R773_9EUKA</name>
<evidence type="ECO:0000313" key="2">
    <source>
        <dbReference type="EMBL" id="CAI9970702.1"/>
    </source>
</evidence>
<reference evidence="3 4" key="2">
    <citation type="submission" date="2024-07" db="EMBL/GenBank/DDBJ databases">
        <authorList>
            <person name="Akdeniz Z."/>
        </authorList>
    </citation>
    <scope>NUCLEOTIDE SEQUENCE [LARGE SCALE GENOMIC DNA]</scope>
</reference>
<dbReference type="EMBL" id="CATOUU010001079">
    <property type="protein sequence ID" value="CAI9970702.1"/>
    <property type="molecule type" value="Genomic_DNA"/>
</dbReference>
<accession>A0AA86R773</accession>
<gene>
    <name evidence="2" type="ORF">HINF_LOCUS58347</name>
    <name evidence="3" type="ORF">HINF_LOCUS60998</name>
</gene>
<dbReference type="EMBL" id="CAXDID020000361">
    <property type="protein sequence ID" value="CAL6082206.1"/>
    <property type="molecule type" value="Genomic_DNA"/>
</dbReference>
<evidence type="ECO:0000313" key="4">
    <source>
        <dbReference type="Proteomes" id="UP001642409"/>
    </source>
</evidence>
<keyword evidence="1" id="KW-1133">Transmembrane helix</keyword>
<protein>
    <submittedName>
        <fullName evidence="3">Hypothetical_protein</fullName>
    </submittedName>
</protein>
<keyword evidence="4" id="KW-1185">Reference proteome</keyword>
<reference evidence="2" key="1">
    <citation type="submission" date="2023-06" db="EMBL/GenBank/DDBJ databases">
        <authorList>
            <person name="Kurt Z."/>
        </authorList>
    </citation>
    <scope>NUCLEOTIDE SEQUENCE</scope>
</reference>
<evidence type="ECO:0000313" key="3">
    <source>
        <dbReference type="EMBL" id="CAL6082206.1"/>
    </source>
</evidence>